<evidence type="ECO:0008006" key="4">
    <source>
        <dbReference type="Google" id="ProtNLM"/>
    </source>
</evidence>
<gene>
    <name evidence="2" type="ORF">GCM10016455_03320</name>
</gene>
<dbReference type="EMBL" id="BNCH01000001">
    <property type="protein sequence ID" value="GHE86954.1"/>
    <property type="molecule type" value="Genomic_DNA"/>
</dbReference>
<organism evidence="2 3">
    <name type="scientific">Aliiroseovarius zhejiangensis</name>
    <dbReference type="NCBI Taxonomy" id="1632025"/>
    <lineage>
        <taxon>Bacteria</taxon>
        <taxon>Pseudomonadati</taxon>
        <taxon>Pseudomonadota</taxon>
        <taxon>Alphaproteobacteria</taxon>
        <taxon>Rhodobacterales</taxon>
        <taxon>Paracoccaceae</taxon>
        <taxon>Aliiroseovarius</taxon>
    </lineage>
</organism>
<protein>
    <recommendedName>
        <fullName evidence="4">DUF177 domain-containing protein</fullName>
    </recommendedName>
</protein>
<evidence type="ECO:0000313" key="3">
    <source>
        <dbReference type="Proteomes" id="UP000609802"/>
    </source>
</evidence>
<reference evidence="3" key="1">
    <citation type="journal article" date="2019" name="Int. J. Syst. Evol. Microbiol.">
        <title>The Global Catalogue of Microorganisms (GCM) 10K type strain sequencing project: providing services to taxonomists for standard genome sequencing and annotation.</title>
        <authorList>
            <consortium name="The Broad Institute Genomics Platform"/>
            <consortium name="The Broad Institute Genome Sequencing Center for Infectious Disease"/>
            <person name="Wu L."/>
            <person name="Ma J."/>
        </authorList>
    </citation>
    <scope>NUCLEOTIDE SEQUENCE [LARGE SCALE GENOMIC DNA]</scope>
    <source>
        <strain evidence="3">KCTC 42443</strain>
    </source>
</reference>
<dbReference type="InterPro" id="IPR003772">
    <property type="entry name" value="YceD"/>
</dbReference>
<feature type="region of interest" description="Disordered" evidence="1">
    <location>
        <begin position="162"/>
        <end position="190"/>
    </location>
</feature>
<evidence type="ECO:0000313" key="2">
    <source>
        <dbReference type="EMBL" id="GHE86954.1"/>
    </source>
</evidence>
<proteinExistence type="predicted"/>
<comment type="caution">
    <text evidence="2">The sequence shown here is derived from an EMBL/GenBank/DDBJ whole genome shotgun (WGS) entry which is preliminary data.</text>
</comment>
<feature type="compositionally biased region" description="Basic and acidic residues" evidence="1">
    <location>
        <begin position="181"/>
        <end position="190"/>
    </location>
</feature>
<sequence>MTDTHPSGSALPFSHPLRVAELPTGRPTQFELAPDAAECAAIAADLGIQGLRKLRFAGELAPFGKHDWQMQAELGATVTQACVVTLDPVTTRIDDRVDRRWLRDLDQPAGADEVEMPEDDTIEALGTVIDLGQVMVEALALALPLYPRAEGAEIQTTVFTEPGLKPMSDEDAKPFAGLSGLRDKLGRKDN</sequence>
<accession>A0ABQ3IPC1</accession>
<name>A0ABQ3IPC1_9RHOB</name>
<evidence type="ECO:0000256" key="1">
    <source>
        <dbReference type="SAM" id="MobiDB-lite"/>
    </source>
</evidence>
<dbReference type="Proteomes" id="UP000609802">
    <property type="component" value="Unassembled WGS sequence"/>
</dbReference>
<dbReference type="RefSeq" id="WP_191284735.1">
    <property type="nucleotide sequence ID" value="NZ_BNCH01000001.1"/>
</dbReference>
<dbReference type="Pfam" id="PF02620">
    <property type="entry name" value="YceD"/>
    <property type="match status" value="1"/>
</dbReference>
<keyword evidence="3" id="KW-1185">Reference proteome</keyword>